<keyword evidence="4" id="KW-1185">Reference proteome</keyword>
<dbReference type="EMBL" id="JAVHUY010000058">
    <property type="protein sequence ID" value="MDQ7910547.1"/>
    <property type="molecule type" value="Genomic_DNA"/>
</dbReference>
<keyword evidence="3" id="KW-0436">Ligase</keyword>
<reference evidence="3 4" key="1">
    <citation type="submission" date="2023-08" db="EMBL/GenBank/DDBJ databases">
        <title>Phytohabitans sansha sp. nov., isolated from marine sediment.</title>
        <authorList>
            <person name="Zhao Y."/>
            <person name="Yi K."/>
        </authorList>
    </citation>
    <scope>NUCLEOTIDE SEQUENCE [LARGE SCALE GENOMIC DNA]</scope>
    <source>
        <strain evidence="3 4">ZYX-F-186</strain>
    </source>
</reference>
<feature type="region of interest" description="Disordered" evidence="1">
    <location>
        <begin position="132"/>
        <end position="159"/>
    </location>
</feature>
<evidence type="ECO:0000313" key="4">
    <source>
        <dbReference type="Proteomes" id="UP001230908"/>
    </source>
</evidence>
<dbReference type="InterPro" id="IPR052171">
    <property type="entry name" value="NHEJ_LigD"/>
</dbReference>
<accession>A0ABU0ZVM3</accession>
<dbReference type="InterPro" id="IPR033649">
    <property type="entry name" value="MtLigD_Pol-like"/>
</dbReference>
<evidence type="ECO:0000256" key="1">
    <source>
        <dbReference type="SAM" id="MobiDB-lite"/>
    </source>
</evidence>
<proteinExistence type="predicted"/>
<dbReference type="CDD" id="cd04863">
    <property type="entry name" value="MtLigD_Pol_like"/>
    <property type="match status" value="1"/>
</dbReference>
<dbReference type="Proteomes" id="UP001230908">
    <property type="component" value="Unassembled WGS sequence"/>
</dbReference>
<evidence type="ECO:0000259" key="2">
    <source>
        <dbReference type="Pfam" id="PF21686"/>
    </source>
</evidence>
<name>A0ABU0ZVM3_9ACTN</name>
<organism evidence="3 4">
    <name type="scientific">Phytohabitans maris</name>
    <dbReference type="NCBI Taxonomy" id="3071409"/>
    <lineage>
        <taxon>Bacteria</taxon>
        <taxon>Bacillati</taxon>
        <taxon>Actinomycetota</taxon>
        <taxon>Actinomycetes</taxon>
        <taxon>Micromonosporales</taxon>
        <taxon>Micromonosporaceae</taxon>
    </lineage>
</organism>
<dbReference type="EC" id="6.5.1.1" evidence="3"/>
<dbReference type="Gene3D" id="3.90.920.10">
    <property type="entry name" value="DNA primase, PRIM domain"/>
    <property type="match status" value="1"/>
</dbReference>
<comment type="caution">
    <text evidence="3">The sequence shown here is derived from an EMBL/GenBank/DDBJ whole genome shotgun (WGS) entry which is preliminary data.</text>
</comment>
<sequence>MAEQRIRVEVEGQSLELSNLDKVLYPAAGFTKGEIINYYTRVAPALLPHLRDRALTRIRFPNGVDGQSFFEKNKPGGTPEWVRVETMPVPGSTKDRETIDYVVADDLPTLVWLANLAALELHTPQWRIGNAAGLAGSGPRSAATRPDDAGRSGRSASEVSAAGMAPDLMVVDLDPGAPAGLRECCAVAVLMRDRLAQDGLTAYPKTSGKKGMQLSCPIAGTQTAEEVSAYAKRIAEELERDTPKSITSKMTKRLRSGKVFIDWSQNSAAKTTVAPYSLRAQATPTVSTPLTWEEVEEGGARAFTPEEVLERVEEYGDLLEDLLTPGPSLPG</sequence>
<dbReference type="GO" id="GO:0003910">
    <property type="term" value="F:DNA ligase (ATP) activity"/>
    <property type="evidence" value="ECO:0007669"/>
    <property type="project" value="UniProtKB-EC"/>
</dbReference>
<dbReference type="PANTHER" id="PTHR42705:SF2">
    <property type="entry name" value="BIFUNCTIONAL NON-HOMOLOGOUS END JOINING PROTEIN LIGD"/>
    <property type="match status" value="1"/>
</dbReference>
<dbReference type="RefSeq" id="WP_308717792.1">
    <property type="nucleotide sequence ID" value="NZ_JAVHUY010000058.1"/>
</dbReference>
<dbReference type="InterPro" id="IPR014145">
    <property type="entry name" value="LigD_pol_dom"/>
</dbReference>
<feature type="domain" description="DNA ligase D polymerase" evidence="2">
    <location>
        <begin position="31"/>
        <end position="318"/>
    </location>
</feature>
<evidence type="ECO:0000313" key="3">
    <source>
        <dbReference type="EMBL" id="MDQ7910547.1"/>
    </source>
</evidence>
<gene>
    <name evidence="3" type="primary">ligD</name>
    <name evidence="3" type="ORF">RB614_39235</name>
</gene>
<protein>
    <submittedName>
        <fullName evidence="3">Non-homologous end-joining DNA ligase</fullName>
        <ecNumber evidence="3">6.5.1.1</ecNumber>
    </submittedName>
</protein>
<dbReference type="NCBIfam" id="TIGR02778">
    <property type="entry name" value="ligD_pol"/>
    <property type="match status" value="1"/>
</dbReference>
<dbReference type="Pfam" id="PF21686">
    <property type="entry name" value="LigD_Prim-Pol"/>
    <property type="match status" value="1"/>
</dbReference>
<dbReference type="PANTHER" id="PTHR42705">
    <property type="entry name" value="BIFUNCTIONAL NON-HOMOLOGOUS END JOINING PROTEIN LIGD"/>
    <property type="match status" value="1"/>
</dbReference>